<reference evidence="2 3" key="1">
    <citation type="submission" date="2018-05" db="EMBL/GenBank/DDBJ databases">
        <title>Coraliomargarita sinensis sp. nov., isolated from a marine solar saltern.</title>
        <authorList>
            <person name="Zhou L.Y."/>
        </authorList>
    </citation>
    <scope>NUCLEOTIDE SEQUENCE [LARGE SCALE GENOMIC DNA]</scope>
    <source>
        <strain evidence="2 3">WN38</strain>
    </source>
</reference>
<dbReference type="InterPro" id="IPR036237">
    <property type="entry name" value="Xyl_isomerase-like_sf"/>
</dbReference>
<dbReference type="EMBL" id="QHJQ01000002">
    <property type="protein sequence ID" value="PXA05101.1"/>
    <property type="molecule type" value="Genomic_DNA"/>
</dbReference>
<dbReference type="GO" id="GO:0016853">
    <property type="term" value="F:isomerase activity"/>
    <property type="evidence" value="ECO:0007669"/>
    <property type="project" value="UniProtKB-KW"/>
</dbReference>
<comment type="caution">
    <text evidence="2">The sequence shown here is derived from an EMBL/GenBank/DDBJ whole genome shotgun (WGS) entry which is preliminary data.</text>
</comment>
<dbReference type="InterPro" id="IPR050312">
    <property type="entry name" value="IolE/XylAMocC-like"/>
</dbReference>
<feature type="domain" description="Xylose isomerase-like TIM barrel" evidence="1">
    <location>
        <begin position="174"/>
        <end position="306"/>
    </location>
</feature>
<proteinExistence type="predicted"/>
<dbReference type="SUPFAM" id="SSF51658">
    <property type="entry name" value="Xylose isomerase-like"/>
    <property type="match status" value="1"/>
</dbReference>
<dbReference type="Gene3D" id="3.20.20.150">
    <property type="entry name" value="Divalent-metal-dependent TIM barrel enzymes"/>
    <property type="match status" value="1"/>
</dbReference>
<dbReference type="AlphaFoldDB" id="A0A317ZP25"/>
<evidence type="ECO:0000313" key="2">
    <source>
        <dbReference type="EMBL" id="PXA05101.1"/>
    </source>
</evidence>
<evidence type="ECO:0000259" key="1">
    <source>
        <dbReference type="Pfam" id="PF01261"/>
    </source>
</evidence>
<evidence type="ECO:0000313" key="3">
    <source>
        <dbReference type="Proteomes" id="UP000247099"/>
    </source>
</evidence>
<dbReference type="Proteomes" id="UP000247099">
    <property type="component" value="Unassembled WGS sequence"/>
</dbReference>
<keyword evidence="3" id="KW-1185">Reference proteome</keyword>
<name>A0A317ZP25_9BACT</name>
<keyword evidence="2" id="KW-0413">Isomerase</keyword>
<sequence>MKRIGIIESGVSGSWIPVSGLAWLMNEGHFVGTMKTKRRSLFTMVPAASAVLALRSKGGVIPAEAITSAGFSISVQCWSFRKFTLFEAIEMAASTGANVEIFPGQRLGGPHDRLKLEPSLSDEVIASINDHLEKHGLKAVNFGITRIPKEEKAARPVFEFAKKLGLYGVTTESLEAVDTLEKLSQEYDLKVCFHNHPKPTKLWNPDTIWRAIDGRHANLGYCADIGHWATSGLEPLEVIKKVAPRIRAFHMKDRASVERWTHDRPCGTGIIDLVSILDEVRQHGFAGNVSVEYEHNWETNLPEVAQCVGYLRAYSKIRT</sequence>
<gene>
    <name evidence="2" type="ORF">DDZ13_03825</name>
</gene>
<dbReference type="InParanoid" id="A0A317ZP25"/>
<protein>
    <submittedName>
        <fullName evidence="2">Sugar phosphate isomerase/epimerase</fullName>
    </submittedName>
</protein>
<dbReference type="PANTHER" id="PTHR12110">
    <property type="entry name" value="HYDROXYPYRUVATE ISOMERASE"/>
    <property type="match status" value="1"/>
</dbReference>
<dbReference type="PANTHER" id="PTHR12110:SF41">
    <property type="entry name" value="INOSOSE DEHYDRATASE"/>
    <property type="match status" value="1"/>
</dbReference>
<accession>A0A317ZP25</accession>
<dbReference type="InterPro" id="IPR013022">
    <property type="entry name" value="Xyl_isomerase-like_TIM-brl"/>
</dbReference>
<organism evidence="2 3">
    <name type="scientific">Coraliomargarita sinensis</name>
    <dbReference type="NCBI Taxonomy" id="2174842"/>
    <lineage>
        <taxon>Bacteria</taxon>
        <taxon>Pseudomonadati</taxon>
        <taxon>Verrucomicrobiota</taxon>
        <taxon>Opitutia</taxon>
        <taxon>Puniceicoccales</taxon>
        <taxon>Coraliomargaritaceae</taxon>
        <taxon>Coraliomargarita</taxon>
    </lineage>
</organism>
<dbReference type="Pfam" id="PF01261">
    <property type="entry name" value="AP_endonuc_2"/>
    <property type="match status" value="1"/>
</dbReference>